<dbReference type="InterPro" id="IPR017438">
    <property type="entry name" value="ATP-NAD_kinase_N"/>
</dbReference>
<organism evidence="2">
    <name type="scientific">hydrothermal vent metagenome</name>
    <dbReference type="NCBI Taxonomy" id="652676"/>
    <lineage>
        <taxon>unclassified sequences</taxon>
        <taxon>metagenomes</taxon>
        <taxon>ecological metagenomes</taxon>
    </lineage>
</organism>
<dbReference type="SUPFAM" id="SSF111331">
    <property type="entry name" value="NAD kinase/diacylglycerol kinase-like"/>
    <property type="match status" value="1"/>
</dbReference>
<name>A0A3B0SDJ2_9ZZZZ</name>
<dbReference type="InterPro" id="IPR001206">
    <property type="entry name" value="Diacylglycerol_kinase_cat_dom"/>
</dbReference>
<reference evidence="2" key="1">
    <citation type="submission" date="2018-06" db="EMBL/GenBank/DDBJ databases">
        <authorList>
            <person name="Zhirakovskaya E."/>
        </authorList>
    </citation>
    <scope>NUCLEOTIDE SEQUENCE</scope>
</reference>
<feature type="domain" description="DAGKc" evidence="1">
    <location>
        <begin position="1"/>
        <end position="135"/>
    </location>
</feature>
<dbReference type="EMBL" id="UOEH01000263">
    <property type="protein sequence ID" value="VAV98956.1"/>
    <property type="molecule type" value="Genomic_DNA"/>
</dbReference>
<evidence type="ECO:0000259" key="1">
    <source>
        <dbReference type="PROSITE" id="PS50146"/>
    </source>
</evidence>
<dbReference type="GO" id="GO:0016301">
    <property type="term" value="F:kinase activity"/>
    <property type="evidence" value="ECO:0007669"/>
    <property type="project" value="InterPro"/>
</dbReference>
<dbReference type="PROSITE" id="PS50146">
    <property type="entry name" value="DAGK"/>
    <property type="match status" value="1"/>
</dbReference>
<gene>
    <name evidence="2" type="ORF">MNBD_ALPHA05-889</name>
</gene>
<accession>A0A3B0SDJ2</accession>
<protein>
    <recommendedName>
        <fullName evidence="1">DAGKc domain-containing protein</fullName>
    </recommendedName>
</protein>
<evidence type="ECO:0000313" key="2">
    <source>
        <dbReference type="EMBL" id="VAV98956.1"/>
    </source>
</evidence>
<proteinExistence type="predicted"/>
<dbReference type="Gene3D" id="3.40.50.10330">
    <property type="entry name" value="Probable inorganic polyphosphate/atp-NAD kinase, domain 1"/>
    <property type="match status" value="1"/>
</dbReference>
<dbReference type="InterPro" id="IPR016064">
    <property type="entry name" value="NAD/diacylglycerol_kinase_sf"/>
</dbReference>
<sequence>MTSVGLIINDKSNRSAAVIDDLLHVAHRSNSVRSEVLDGIQGLGKALSSMNASKVDTLIIAGGDGTLQATFTDMINNRRFDLAPHYVALPCGMTNVIAKDCGLKGAPAKSLDNFLWRRQKGEVSPLSRPLLSVGIGEQDPIHGFFLGAGAFYSAVKFSRSDIQPKGAKRSLALVLSVLSYIMKVATDPNNTFDPVDLKFLDGAPAEISADGLRSLFMATTLSKLGSGIFPFWGDEPGAMAATLIDHPIQKVISAALPALRGKERPWFKEYGYRSWRSDRMALNIDGPFVFDGEIFHADKAQPTSLETTHNVKFLS</sequence>
<dbReference type="Pfam" id="PF00781">
    <property type="entry name" value="DAGK_cat"/>
    <property type="match status" value="1"/>
</dbReference>
<dbReference type="AlphaFoldDB" id="A0A3B0SDJ2"/>